<feature type="domain" description="NADH:ubiquinone oxidoreductase-like 20kDa subunit" evidence="2">
    <location>
        <begin position="14"/>
        <end position="151"/>
    </location>
</feature>
<dbReference type="InterPro" id="IPR037024">
    <property type="entry name" value="NiFe_Hase_small_N_sf"/>
</dbReference>
<dbReference type="Pfam" id="PF01058">
    <property type="entry name" value="Oxidored_q6"/>
    <property type="match status" value="1"/>
</dbReference>
<protein>
    <recommendedName>
        <fullName evidence="2">NADH:ubiquinone oxidoreductase-like 20kDa subunit domain-containing protein</fullName>
    </recommendedName>
</protein>
<accession>A0AAW6U071</accession>
<dbReference type="Gene3D" id="3.40.50.700">
    <property type="entry name" value="NADH:ubiquinone oxidoreductase-like, 20kDa subunit"/>
    <property type="match status" value="1"/>
</dbReference>
<evidence type="ECO:0000256" key="1">
    <source>
        <dbReference type="ARBA" id="ARBA00023002"/>
    </source>
</evidence>
<keyword evidence="4" id="KW-1185">Reference proteome</keyword>
<dbReference type="AlphaFoldDB" id="A0AAW6U071"/>
<dbReference type="Proteomes" id="UP001431776">
    <property type="component" value="Unassembled WGS sequence"/>
</dbReference>
<evidence type="ECO:0000259" key="2">
    <source>
        <dbReference type="Pfam" id="PF01058"/>
    </source>
</evidence>
<evidence type="ECO:0000313" key="4">
    <source>
        <dbReference type="Proteomes" id="UP001431776"/>
    </source>
</evidence>
<sequence>MSKPKIAIFDFACCEGCQLQFVNLEEELLDLIGVADVVEWREAMSEKSDEYDIAIIEGSITRLEDEERLKLIRSRAKVLIALGACATIGGVNKLKNNFDDLDEVKKCVYGKDAKKPHLATQPTKAVDEVVDVDFYVHGCPIDRKEFTYIVRCLLLGKTPEIPDYPVCVECKAKGNPCLWQYGQVCLGPIIRAGCGARCPSNGFRCFGCRGYASNPNVDAAKEVIDKFGLTVDHLKTKMVLFGSRQEPTIYG</sequence>
<dbReference type="GO" id="GO:0051536">
    <property type="term" value="F:iron-sulfur cluster binding"/>
    <property type="evidence" value="ECO:0007669"/>
    <property type="project" value="InterPro"/>
</dbReference>
<dbReference type="RefSeq" id="WP_349245704.1">
    <property type="nucleotide sequence ID" value="NZ_JASCXX010000018.1"/>
</dbReference>
<dbReference type="InterPro" id="IPR006137">
    <property type="entry name" value="NADH_UbQ_OxRdtase-like_20kDa"/>
</dbReference>
<comment type="caution">
    <text evidence="3">The sequence shown here is derived from an EMBL/GenBank/DDBJ whole genome shotgun (WGS) entry which is preliminary data.</text>
</comment>
<name>A0AAW6U071_9BACT</name>
<dbReference type="PANTHER" id="PTHR42845">
    <property type="entry name" value="COENZYME F420-REDUCING HYDROGENASE, GAMMA SUBUNIT"/>
    <property type="match status" value="1"/>
</dbReference>
<organism evidence="3 4">
    <name type="scientific">Anaerobaca lacustris</name>
    <dbReference type="NCBI Taxonomy" id="3044600"/>
    <lineage>
        <taxon>Bacteria</taxon>
        <taxon>Pseudomonadati</taxon>
        <taxon>Planctomycetota</taxon>
        <taxon>Phycisphaerae</taxon>
        <taxon>Sedimentisphaerales</taxon>
        <taxon>Anaerobacaceae</taxon>
        <taxon>Anaerobaca</taxon>
    </lineage>
</organism>
<proteinExistence type="predicted"/>
<dbReference type="EMBL" id="JASCXX010000018">
    <property type="protein sequence ID" value="MDI6450295.1"/>
    <property type="molecule type" value="Genomic_DNA"/>
</dbReference>
<keyword evidence="1" id="KW-0560">Oxidoreductase</keyword>
<dbReference type="GO" id="GO:0016491">
    <property type="term" value="F:oxidoreductase activity"/>
    <property type="evidence" value="ECO:0007669"/>
    <property type="project" value="UniProtKB-KW"/>
</dbReference>
<reference evidence="3" key="1">
    <citation type="submission" date="2023-05" db="EMBL/GenBank/DDBJ databases">
        <title>Anaerotaeda fermentans gen. nov., sp. nov., a novel anaerobic planctomycete of the new family within the order Sedimentisphaerales isolated from Taman Peninsula, Russia.</title>
        <authorList>
            <person name="Khomyakova M.A."/>
            <person name="Merkel A.Y."/>
            <person name="Slobodkin A.I."/>
        </authorList>
    </citation>
    <scope>NUCLEOTIDE SEQUENCE</scope>
    <source>
        <strain evidence="3">M17dextr</strain>
    </source>
</reference>
<evidence type="ECO:0000313" key="3">
    <source>
        <dbReference type="EMBL" id="MDI6450295.1"/>
    </source>
</evidence>
<dbReference type="SUPFAM" id="SSF56770">
    <property type="entry name" value="HydA/Nqo6-like"/>
    <property type="match status" value="1"/>
</dbReference>
<dbReference type="PANTHER" id="PTHR42845:SF1">
    <property type="entry name" value="HYDROGENASE SMALL SUBUNIT"/>
    <property type="match status" value="1"/>
</dbReference>
<dbReference type="InterPro" id="IPR051349">
    <property type="entry name" value="Hydrogenase_assoc-protein"/>
</dbReference>
<gene>
    <name evidence="3" type="ORF">QJ522_14640</name>
</gene>